<feature type="transmembrane region" description="Helical" evidence="1">
    <location>
        <begin position="89"/>
        <end position="116"/>
    </location>
</feature>
<accession>A0A521EG22</accession>
<keyword evidence="1" id="KW-0472">Membrane</keyword>
<feature type="transmembrane region" description="Helical" evidence="1">
    <location>
        <begin position="56"/>
        <end position="77"/>
    </location>
</feature>
<gene>
    <name evidence="2" type="ORF">SAMN06265218_11632</name>
</gene>
<dbReference type="Proteomes" id="UP000317593">
    <property type="component" value="Unassembled WGS sequence"/>
</dbReference>
<protein>
    <submittedName>
        <fullName evidence="2">Uncharacterized protein</fullName>
    </submittedName>
</protein>
<evidence type="ECO:0000313" key="2">
    <source>
        <dbReference type="EMBL" id="SMO82855.1"/>
    </source>
</evidence>
<feature type="transmembrane region" description="Helical" evidence="1">
    <location>
        <begin position="12"/>
        <end position="36"/>
    </location>
</feature>
<reference evidence="2 3" key="1">
    <citation type="submission" date="2017-05" db="EMBL/GenBank/DDBJ databases">
        <authorList>
            <person name="Varghese N."/>
            <person name="Submissions S."/>
        </authorList>
    </citation>
    <scope>NUCLEOTIDE SEQUENCE [LARGE SCALE GENOMIC DNA]</scope>
    <source>
        <strain evidence="2 3">DSM 21194</strain>
    </source>
</reference>
<feature type="transmembrane region" description="Helical" evidence="1">
    <location>
        <begin position="169"/>
        <end position="187"/>
    </location>
</feature>
<feature type="transmembrane region" description="Helical" evidence="1">
    <location>
        <begin position="136"/>
        <end position="157"/>
    </location>
</feature>
<feature type="transmembrane region" description="Helical" evidence="1">
    <location>
        <begin position="207"/>
        <end position="229"/>
    </location>
</feature>
<name>A0A521EG22_9BACT</name>
<sequence>MNTSPKDTKRTLLILLALFFGGAVPIQLVTLSTGYAQLVMEKIKGPEMIMAAHQFAGGYIPFVYIPAILGLIVIAWYCKKHYPDIYRRIVVGFGIGALATVGLDFFRQMGVIYQWLPGDTPEMFGMIATGSKNFAWYYSVGFLIHFLNGANFGLFYAFVWGKRSSYKSAIGWAVAWLTVVEIGMMTAPPMGPMVGPFGVNNAWPQLFLITLVAHIAFGIILGIGVQYFLKAEDKRWFGPFLLDKPIDSQNK</sequence>
<evidence type="ECO:0000313" key="3">
    <source>
        <dbReference type="Proteomes" id="UP000317593"/>
    </source>
</evidence>
<proteinExistence type="predicted"/>
<dbReference type="RefSeq" id="WP_142715524.1">
    <property type="nucleotide sequence ID" value="NZ_FXTH01000016.1"/>
</dbReference>
<keyword evidence="1" id="KW-0812">Transmembrane</keyword>
<dbReference type="OrthoDB" id="1414596at2"/>
<keyword evidence="3" id="KW-1185">Reference proteome</keyword>
<evidence type="ECO:0000256" key="1">
    <source>
        <dbReference type="SAM" id="Phobius"/>
    </source>
</evidence>
<dbReference type="AlphaFoldDB" id="A0A521EG22"/>
<organism evidence="2 3">
    <name type="scientific">Fodinibius sediminis</name>
    <dbReference type="NCBI Taxonomy" id="1214077"/>
    <lineage>
        <taxon>Bacteria</taxon>
        <taxon>Pseudomonadati</taxon>
        <taxon>Balneolota</taxon>
        <taxon>Balneolia</taxon>
        <taxon>Balneolales</taxon>
        <taxon>Balneolaceae</taxon>
        <taxon>Fodinibius</taxon>
    </lineage>
</organism>
<dbReference type="EMBL" id="FXTH01000016">
    <property type="protein sequence ID" value="SMO82855.1"/>
    <property type="molecule type" value="Genomic_DNA"/>
</dbReference>
<keyword evidence="1" id="KW-1133">Transmembrane helix</keyword>